<gene>
    <name evidence="4" type="ORF">RI543_002256</name>
</gene>
<keyword evidence="1" id="KW-0812">Transmembrane</keyword>
<evidence type="ECO:0008006" key="6">
    <source>
        <dbReference type="Google" id="ProtNLM"/>
    </source>
</evidence>
<dbReference type="Pfam" id="PF10355">
    <property type="entry name" value="Ytp1"/>
    <property type="match status" value="1"/>
</dbReference>
<dbReference type="Pfam" id="PF10348">
    <property type="entry name" value="DUF2427"/>
    <property type="match status" value="1"/>
</dbReference>
<comment type="caution">
    <text evidence="4">The sequence shown here is derived from an EMBL/GenBank/DDBJ whole genome shotgun (WGS) entry which is preliminary data.</text>
</comment>
<dbReference type="PANTHER" id="PTHR31685:SF3">
    <property type="entry name" value="INTEGRAL MEMBRANE PROTEIN (AFU_ORTHOLOGUE AFUA_6G12730)"/>
    <property type="match status" value="1"/>
</dbReference>
<feature type="transmembrane region" description="Helical" evidence="1">
    <location>
        <begin position="523"/>
        <end position="552"/>
    </location>
</feature>
<accession>A0AAN8A7C8</accession>
<evidence type="ECO:0000256" key="1">
    <source>
        <dbReference type="SAM" id="Phobius"/>
    </source>
</evidence>
<feature type="transmembrane region" description="Helical" evidence="1">
    <location>
        <begin position="73"/>
        <end position="91"/>
    </location>
</feature>
<feature type="transmembrane region" description="Helical" evidence="1">
    <location>
        <begin position="103"/>
        <end position="126"/>
    </location>
</feature>
<organism evidence="4 5">
    <name type="scientific">Arxiozyma heterogenica</name>
    <dbReference type="NCBI Taxonomy" id="278026"/>
    <lineage>
        <taxon>Eukaryota</taxon>
        <taxon>Fungi</taxon>
        <taxon>Dikarya</taxon>
        <taxon>Ascomycota</taxon>
        <taxon>Saccharomycotina</taxon>
        <taxon>Saccharomycetes</taxon>
        <taxon>Saccharomycetales</taxon>
        <taxon>Saccharomycetaceae</taxon>
        <taxon>Arxiozyma</taxon>
    </lineage>
</organism>
<dbReference type="Proteomes" id="UP001306508">
    <property type="component" value="Unassembled WGS sequence"/>
</dbReference>
<feature type="domain" description="DUF2427" evidence="2">
    <location>
        <begin position="53"/>
        <end position="160"/>
    </location>
</feature>
<name>A0AAN8A7C8_9SACH</name>
<protein>
    <recommendedName>
        <fullName evidence="6">Integral membrane protein</fullName>
    </recommendedName>
</protein>
<feature type="transmembrane region" description="Helical" evidence="1">
    <location>
        <begin position="278"/>
        <end position="299"/>
    </location>
</feature>
<keyword evidence="1" id="KW-1133">Transmembrane helix</keyword>
<evidence type="ECO:0000313" key="5">
    <source>
        <dbReference type="Proteomes" id="UP001306508"/>
    </source>
</evidence>
<dbReference type="EMBL" id="JAWIZZ010000041">
    <property type="protein sequence ID" value="KAK5780497.1"/>
    <property type="molecule type" value="Genomic_DNA"/>
</dbReference>
<feature type="transmembrane region" description="Helical" evidence="1">
    <location>
        <begin position="249"/>
        <end position="272"/>
    </location>
</feature>
<reference evidence="5" key="1">
    <citation type="submission" date="2023-07" db="EMBL/GenBank/DDBJ databases">
        <title>A draft genome of Kazachstania heterogenica Y-27499.</title>
        <authorList>
            <person name="Donic C."/>
            <person name="Kralova J.S."/>
            <person name="Fidel L."/>
            <person name="Ben-Dor S."/>
            <person name="Jung S."/>
        </authorList>
    </citation>
    <scope>NUCLEOTIDE SEQUENCE [LARGE SCALE GENOMIC DNA]</scope>
    <source>
        <strain evidence="5">Y27499</strain>
    </source>
</reference>
<dbReference type="AlphaFoldDB" id="A0AAN8A7C8"/>
<feature type="transmembrane region" description="Helical" evidence="1">
    <location>
        <begin position="494"/>
        <end position="511"/>
    </location>
</feature>
<feature type="transmembrane region" description="Helical" evidence="1">
    <location>
        <begin position="377"/>
        <end position="397"/>
    </location>
</feature>
<proteinExistence type="predicted"/>
<keyword evidence="5" id="KW-1185">Reference proteome</keyword>
<evidence type="ECO:0000259" key="2">
    <source>
        <dbReference type="Pfam" id="PF10348"/>
    </source>
</evidence>
<feature type="transmembrane region" description="Helical" evidence="1">
    <location>
        <begin position="138"/>
        <end position="161"/>
    </location>
</feature>
<dbReference type="PANTHER" id="PTHR31685">
    <property type="entry name" value="INTEGRAL MEMBRANE PROTEIN (AFU_ORTHOLOGUE AFUA_6G12730)-RELATED"/>
    <property type="match status" value="1"/>
</dbReference>
<dbReference type="InterPro" id="IPR018825">
    <property type="entry name" value="DUF2427"/>
</dbReference>
<sequence>MDMNMDTETALQAAVTTDLANITPIPFAPKHLHGLPILQRPSLTPAERLYWENYNTTTFFTTDLGKPKALQCHVSTLMLCLLLIYPICLVYNNNNKNNVKYYISFLTLNQLLFIISFISLSVYVATFPNSDIWYPHNIYFKVFTLLFICVTIHYIFSFVLTRSNLIISNLKNEYIALDDLHLNTTALTTHKDNDHSFDDFVEHDIESLTPPNNGSTDLRHGTNSNLSKHTFDNDNSSIGIKIMYYFVNFFNLLLLLFMTADFCIGLAIGNLFGKEKRIFNLLAHWIKGGVFVILGIVSLGRYCGIGQEYGWAWNPIIFTKKQLISDGSAPNILFPRGTITMEGIESGLILLYGSTNVFLEHLAGAGGPWTAKDLQHVSIAFMYIGTGLCGVLIEIQLNKWRFEKHKELFKNQIEVGEENEIVAASPGYSPNPFPTLTIFWTGVLMSQHAQASNLSTKVHTQWGLLFSYGSFFRLLTYLICYLKPTNNQKPIRPITELITSFCLICGGVIFMESTDQVIEAMEYRGFTSLFTCNISVGLSMLLMAWLMILYMWKQRLARENNKI</sequence>
<feature type="domain" description="Protein YTP1-like C-terminal" evidence="3">
    <location>
        <begin position="260"/>
        <end position="554"/>
    </location>
</feature>
<evidence type="ECO:0000313" key="4">
    <source>
        <dbReference type="EMBL" id="KAK5780497.1"/>
    </source>
</evidence>
<evidence type="ECO:0000259" key="3">
    <source>
        <dbReference type="Pfam" id="PF10355"/>
    </source>
</evidence>
<dbReference type="InterPro" id="IPR018827">
    <property type="entry name" value="YTP1_C"/>
</dbReference>
<feature type="transmembrane region" description="Helical" evidence="1">
    <location>
        <begin position="462"/>
        <end position="482"/>
    </location>
</feature>
<keyword evidence="1" id="KW-0472">Membrane</keyword>